<feature type="transmembrane region" description="Helical" evidence="11">
    <location>
        <begin position="418"/>
        <end position="439"/>
    </location>
</feature>
<evidence type="ECO:0000256" key="3">
    <source>
        <dbReference type="ARBA" id="ARBA00022448"/>
    </source>
</evidence>
<evidence type="ECO:0000256" key="7">
    <source>
        <dbReference type="ARBA" id="ARBA00022989"/>
    </source>
</evidence>
<comment type="caution">
    <text evidence="13">The sequence shown here is derived from an EMBL/GenBank/DDBJ whole genome shotgun (WGS) entry which is preliminary data.</text>
</comment>
<protein>
    <recommendedName>
        <fullName evidence="12">Major facilitator superfamily (MFS) profile domain-containing protein</fullName>
    </recommendedName>
</protein>
<dbReference type="AlphaFoldDB" id="A0A9Q1GGK2"/>
<evidence type="ECO:0000256" key="5">
    <source>
        <dbReference type="ARBA" id="ARBA00022741"/>
    </source>
</evidence>
<feature type="transmembrane region" description="Helical" evidence="11">
    <location>
        <begin position="246"/>
        <end position="264"/>
    </location>
</feature>
<keyword evidence="10" id="KW-0325">Glycoprotein</keyword>
<feature type="transmembrane region" description="Helical" evidence="11">
    <location>
        <begin position="363"/>
        <end position="385"/>
    </location>
</feature>
<dbReference type="PANTHER" id="PTHR24064">
    <property type="entry name" value="SOLUTE CARRIER FAMILY 22 MEMBER"/>
    <property type="match status" value="1"/>
</dbReference>
<dbReference type="PROSITE" id="PS50850">
    <property type="entry name" value="MFS"/>
    <property type="match status" value="1"/>
</dbReference>
<dbReference type="InterPro" id="IPR020846">
    <property type="entry name" value="MFS_dom"/>
</dbReference>
<dbReference type="GO" id="GO:0005524">
    <property type="term" value="F:ATP binding"/>
    <property type="evidence" value="ECO:0007669"/>
    <property type="project" value="UniProtKB-KW"/>
</dbReference>
<dbReference type="GO" id="GO:0006811">
    <property type="term" value="P:monoatomic ion transport"/>
    <property type="evidence" value="ECO:0007669"/>
    <property type="project" value="UniProtKB-KW"/>
</dbReference>
<keyword evidence="14" id="KW-1185">Reference proteome</keyword>
<evidence type="ECO:0000256" key="4">
    <source>
        <dbReference type="ARBA" id="ARBA00022692"/>
    </source>
</evidence>
<dbReference type="InterPro" id="IPR005828">
    <property type="entry name" value="MFS_sugar_transport-like"/>
</dbReference>
<evidence type="ECO:0000256" key="10">
    <source>
        <dbReference type="ARBA" id="ARBA00023180"/>
    </source>
</evidence>
<sequence length="550" mass="61237">MRDYDDITSFLGEWGPFQWTIFIFLSLSTIPNGYSGMAMVFLSDTPHHHCSLPYLNSTGSDLSQALPMEEVNGQLDYSRCTRYTWLNATETQFGNETERCLDGWDYNTEQYISTIATEWNLVCGDAWKVPFSLSVFFMGVLTGSFVSGHISDRFGRKSLLFLTMAVQTIFSLIQVASVNWEMFSILYFIIGMGQISNYIAAFILGNELLGESFRLAFSTLGMCVFYALGYTVLPLCAYFIRSWRILLLVLTLPGFLYIPLWWFIPESPRWLLAQGRLKEAEDIVRAAAKKNGVTPPSVIFREEDSAKLMENDTDHHEISYTYLDLVRTSKIRNITIVNVIIWFTITISYFGLSLSTPNMSGNAYLNCLLSAVMELVAYIGAWLLLKVTSRRAIISSTLLAGGTVLLLIQMVPENFSSFSVGLAMVGKLGVTAAISVIYISAMELYPTVVRGMGMGVCSMSSKIGSVISPFLAFMGTYYKALPYIVMGLLTLAMGLLSLLLPETRGIALPEDLSQVQPLNWCCDRGEPAAEPKAFKGDQLSAEDGNVQLKE</sequence>
<organism evidence="13 14">
    <name type="scientific">Synaphobranchus kaupii</name>
    <name type="common">Kaup's arrowtooth eel</name>
    <dbReference type="NCBI Taxonomy" id="118154"/>
    <lineage>
        <taxon>Eukaryota</taxon>
        <taxon>Metazoa</taxon>
        <taxon>Chordata</taxon>
        <taxon>Craniata</taxon>
        <taxon>Vertebrata</taxon>
        <taxon>Euteleostomi</taxon>
        <taxon>Actinopterygii</taxon>
        <taxon>Neopterygii</taxon>
        <taxon>Teleostei</taxon>
        <taxon>Anguilliformes</taxon>
        <taxon>Synaphobranchidae</taxon>
        <taxon>Synaphobranchus</taxon>
    </lineage>
</organism>
<comment type="subcellular location">
    <subcellularLocation>
        <location evidence="1">Endomembrane system</location>
        <topology evidence="1">Multi-pass membrane protein</topology>
    </subcellularLocation>
</comment>
<reference evidence="13" key="1">
    <citation type="journal article" date="2023" name="Science">
        <title>Genome structures resolve the early diversification of teleost fishes.</title>
        <authorList>
            <person name="Parey E."/>
            <person name="Louis A."/>
            <person name="Montfort J."/>
            <person name="Bouchez O."/>
            <person name="Roques C."/>
            <person name="Iampietro C."/>
            <person name="Lluch J."/>
            <person name="Castinel A."/>
            <person name="Donnadieu C."/>
            <person name="Desvignes T."/>
            <person name="Floi Bucao C."/>
            <person name="Jouanno E."/>
            <person name="Wen M."/>
            <person name="Mejri S."/>
            <person name="Dirks R."/>
            <person name="Jansen H."/>
            <person name="Henkel C."/>
            <person name="Chen W.J."/>
            <person name="Zahm M."/>
            <person name="Cabau C."/>
            <person name="Klopp C."/>
            <person name="Thompson A.W."/>
            <person name="Robinson-Rechavi M."/>
            <person name="Braasch I."/>
            <person name="Lecointre G."/>
            <person name="Bobe J."/>
            <person name="Postlethwait J.H."/>
            <person name="Berthelot C."/>
            <person name="Roest Crollius H."/>
            <person name="Guiguen Y."/>
        </authorList>
    </citation>
    <scope>NUCLEOTIDE SEQUENCE</scope>
    <source>
        <strain evidence="13">WJC10195</strain>
    </source>
</reference>
<name>A0A9Q1GGK2_SYNKA</name>
<evidence type="ECO:0000256" key="8">
    <source>
        <dbReference type="ARBA" id="ARBA00023065"/>
    </source>
</evidence>
<dbReference type="FunFam" id="1.20.1250.20:FF:000070">
    <property type="entry name" value="Solute carrier family 22 member 5"/>
    <property type="match status" value="1"/>
</dbReference>
<dbReference type="Pfam" id="PF00083">
    <property type="entry name" value="Sugar_tr"/>
    <property type="match status" value="1"/>
</dbReference>
<dbReference type="GO" id="GO:0016020">
    <property type="term" value="C:membrane"/>
    <property type="evidence" value="ECO:0007669"/>
    <property type="project" value="InterPro"/>
</dbReference>
<feature type="transmembrane region" description="Helical" evidence="11">
    <location>
        <begin position="21"/>
        <end position="42"/>
    </location>
</feature>
<evidence type="ECO:0000256" key="11">
    <source>
        <dbReference type="SAM" id="Phobius"/>
    </source>
</evidence>
<evidence type="ECO:0000313" key="13">
    <source>
        <dbReference type="EMBL" id="KAJ8383078.1"/>
    </source>
</evidence>
<feature type="transmembrane region" description="Helical" evidence="11">
    <location>
        <begin position="334"/>
        <end position="351"/>
    </location>
</feature>
<feature type="transmembrane region" description="Helical" evidence="11">
    <location>
        <begin position="392"/>
        <end position="412"/>
    </location>
</feature>
<dbReference type="Gene3D" id="1.20.1250.20">
    <property type="entry name" value="MFS general substrate transporter like domains"/>
    <property type="match status" value="1"/>
</dbReference>
<evidence type="ECO:0000256" key="2">
    <source>
        <dbReference type="ARBA" id="ARBA00009203"/>
    </source>
</evidence>
<evidence type="ECO:0000256" key="1">
    <source>
        <dbReference type="ARBA" id="ARBA00004127"/>
    </source>
</evidence>
<feature type="transmembrane region" description="Helical" evidence="11">
    <location>
        <begin position="216"/>
        <end position="240"/>
    </location>
</feature>
<feature type="transmembrane region" description="Helical" evidence="11">
    <location>
        <begin position="159"/>
        <end position="178"/>
    </location>
</feature>
<dbReference type="InterPro" id="IPR036259">
    <property type="entry name" value="MFS_trans_sf"/>
</dbReference>
<feature type="transmembrane region" description="Helical" evidence="11">
    <location>
        <begin position="129"/>
        <end position="147"/>
    </location>
</feature>
<feature type="transmembrane region" description="Helical" evidence="11">
    <location>
        <begin position="451"/>
        <end position="474"/>
    </location>
</feature>
<keyword evidence="6" id="KW-0067">ATP-binding</keyword>
<gene>
    <name evidence="13" type="ORF">SKAU_G00038560</name>
</gene>
<comment type="similarity">
    <text evidence="2">Belongs to the major facilitator (TC 2.A.1) superfamily. Organic cation transporter (TC 2.A.1.19) family.</text>
</comment>
<dbReference type="EMBL" id="JAINUF010000001">
    <property type="protein sequence ID" value="KAJ8383078.1"/>
    <property type="molecule type" value="Genomic_DNA"/>
</dbReference>
<keyword evidence="5" id="KW-0547">Nucleotide-binding</keyword>
<dbReference type="OrthoDB" id="3936150at2759"/>
<dbReference type="Proteomes" id="UP001152622">
    <property type="component" value="Chromosome 1"/>
</dbReference>
<keyword evidence="9 11" id="KW-0472">Membrane</keyword>
<evidence type="ECO:0000256" key="9">
    <source>
        <dbReference type="ARBA" id="ARBA00023136"/>
    </source>
</evidence>
<dbReference type="GO" id="GO:0012505">
    <property type="term" value="C:endomembrane system"/>
    <property type="evidence" value="ECO:0007669"/>
    <property type="project" value="UniProtKB-SubCell"/>
</dbReference>
<dbReference type="GO" id="GO:0015651">
    <property type="term" value="F:quaternary ammonium group transmembrane transporter activity"/>
    <property type="evidence" value="ECO:0007669"/>
    <property type="project" value="UniProtKB-ARBA"/>
</dbReference>
<feature type="transmembrane region" description="Helical" evidence="11">
    <location>
        <begin position="184"/>
        <end position="204"/>
    </location>
</feature>
<proteinExistence type="inferred from homology"/>
<evidence type="ECO:0000256" key="6">
    <source>
        <dbReference type="ARBA" id="ARBA00022840"/>
    </source>
</evidence>
<keyword evidence="7 11" id="KW-1133">Transmembrane helix</keyword>
<keyword evidence="3" id="KW-0813">Transport</keyword>
<dbReference type="SUPFAM" id="SSF103473">
    <property type="entry name" value="MFS general substrate transporter"/>
    <property type="match status" value="1"/>
</dbReference>
<feature type="domain" description="Major facilitator superfamily (MFS) profile" evidence="12">
    <location>
        <begin position="21"/>
        <end position="504"/>
    </location>
</feature>
<evidence type="ECO:0000259" key="12">
    <source>
        <dbReference type="PROSITE" id="PS50850"/>
    </source>
</evidence>
<keyword evidence="4 11" id="KW-0812">Transmembrane</keyword>
<accession>A0A9Q1GGK2</accession>
<keyword evidence="8" id="KW-0406">Ion transport</keyword>
<evidence type="ECO:0000313" key="14">
    <source>
        <dbReference type="Proteomes" id="UP001152622"/>
    </source>
</evidence>